<keyword evidence="6" id="KW-1185">Reference proteome</keyword>
<dbReference type="Pfam" id="PF07261">
    <property type="entry name" value="DnaB_2"/>
    <property type="match status" value="1"/>
</dbReference>
<evidence type="ECO:0000313" key="5">
    <source>
        <dbReference type="EMBL" id="MCZ0726050.1"/>
    </source>
</evidence>
<protein>
    <submittedName>
        <fullName evidence="5">DnaD domain protein</fullName>
    </submittedName>
</protein>
<feature type="compositionally biased region" description="Polar residues" evidence="2">
    <location>
        <begin position="274"/>
        <end position="289"/>
    </location>
</feature>
<reference evidence="5" key="1">
    <citation type="submission" date="2022-12" db="EMBL/GenBank/DDBJ databases">
        <title>Description and comparative metabolic analysis of Aerococcus sp. nov., isolated from the feces of a pig.</title>
        <authorList>
            <person name="Chang Y.-H."/>
        </authorList>
    </citation>
    <scope>NUCLEOTIDE SEQUENCE</scope>
    <source>
        <strain evidence="5">YH-aer222</strain>
    </source>
</reference>
<dbReference type="Pfam" id="PF25888">
    <property type="entry name" value="WHD_DnaB"/>
    <property type="match status" value="1"/>
</dbReference>
<accession>A0A9X3FNE9</accession>
<evidence type="ECO:0000256" key="1">
    <source>
        <dbReference type="ARBA" id="ARBA00093462"/>
    </source>
</evidence>
<dbReference type="RefSeq" id="WP_268752377.1">
    <property type="nucleotide sequence ID" value="NZ_JAPRFQ010000002.1"/>
</dbReference>
<sequence length="487" mass="56670">MSQVWENLNPQAVLTVMQAEWISDRDRQVLAYCYQPIIGSDSYALYMTLLAQVHLEGYVSKELRHRDLMEQLVMGKEQYVKARRRLEAIGLVRTFVVKGEEDEAMRYVLRAPLAADKLFSDAIMSTLLLDRLGAPRFNELLERFSVHLPSDDRDWQEITASFQDAYRIPRQYVPMDSQQEKRLVKTNQRQNARQLENSSFDYDYFKQLLQGSFVSDQAINQDVLAMTKTLHVMYGYDEVDLQRFALDAFNVRSNTISLERYQAQALKEAENHGLSFSKQQAKEQASQENTSEKDFWKSQGLGEKELALTQQMHDYPSMTYIKSIKQQRHGYVSQGEAKTIQELLQSGVLNAGVVNMLIHYFLVQLDNKSLNKAWMERTADDWAQEKIDTPEAAMLYLKGRRNKQKEAELKRQQAKQNNRYYRKTNYQEVEPAWFKEGQDKTEKNSTAKIDAENKKTSQNTKEATNENKDAQERMKAMIARFTEGDDT</sequence>
<dbReference type="InterPro" id="IPR058660">
    <property type="entry name" value="WHD_DnaB"/>
</dbReference>
<name>A0A9X3FNE9_9LACT</name>
<feature type="compositionally biased region" description="Basic and acidic residues" evidence="2">
    <location>
        <begin position="436"/>
        <end position="455"/>
    </location>
</feature>
<evidence type="ECO:0000259" key="4">
    <source>
        <dbReference type="Pfam" id="PF25888"/>
    </source>
</evidence>
<organism evidence="5 6">
    <name type="scientific">Aerococcus kribbianus</name>
    <dbReference type="NCBI Taxonomy" id="2999064"/>
    <lineage>
        <taxon>Bacteria</taxon>
        <taxon>Bacillati</taxon>
        <taxon>Bacillota</taxon>
        <taxon>Bacilli</taxon>
        <taxon>Lactobacillales</taxon>
        <taxon>Aerococcaceae</taxon>
        <taxon>Aerococcus</taxon>
    </lineage>
</organism>
<feature type="region of interest" description="Disordered" evidence="2">
    <location>
        <begin position="274"/>
        <end position="295"/>
    </location>
</feature>
<evidence type="ECO:0000313" key="6">
    <source>
        <dbReference type="Proteomes" id="UP001146670"/>
    </source>
</evidence>
<dbReference type="InterPro" id="IPR006343">
    <property type="entry name" value="DnaB/C_C"/>
</dbReference>
<dbReference type="Proteomes" id="UP001146670">
    <property type="component" value="Unassembled WGS sequence"/>
</dbReference>
<evidence type="ECO:0000256" key="2">
    <source>
        <dbReference type="SAM" id="MobiDB-lite"/>
    </source>
</evidence>
<gene>
    <name evidence="5" type="ORF">OW157_05620</name>
</gene>
<feature type="domain" description="DnaB/C C-terminal" evidence="3">
    <location>
        <begin position="322"/>
        <end position="396"/>
    </location>
</feature>
<dbReference type="EMBL" id="JAPRFR010000002">
    <property type="protein sequence ID" value="MCZ0726050.1"/>
    <property type="molecule type" value="Genomic_DNA"/>
</dbReference>
<feature type="region of interest" description="Disordered" evidence="2">
    <location>
        <begin position="432"/>
        <end position="471"/>
    </location>
</feature>
<feature type="domain" description="Replicative helicase loading/DNA remodeling protein DnaB N-terminal winged helix" evidence="4">
    <location>
        <begin position="14"/>
        <end position="264"/>
    </location>
</feature>
<dbReference type="AlphaFoldDB" id="A0A9X3FNE9"/>
<evidence type="ECO:0000259" key="3">
    <source>
        <dbReference type="Pfam" id="PF07261"/>
    </source>
</evidence>
<comment type="caution">
    <text evidence="5">The sequence shown here is derived from an EMBL/GenBank/DDBJ whole genome shotgun (WGS) entry which is preliminary data.</text>
</comment>
<proteinExistence type="inferred from homology"/>
<comment type="similarity">
    <text evidence="1">Belongs to the DnaB/DnaD family.</text>
</comment>